<protein>
    <submittedName>
        <fullName evidence="2">Uncharacterized protein</fullName>
    </submittedName>
</protein>
<dbReference type="OrthoDB" id="2594787at2"/>
<proteinExistence type="predicted"/>
<dbReference type="AlphaFoldDB" id="A0A1G7ET35"/>
<keyword evidence="1" id="KW-0812">Transmembrane</keyword>
<reference evidence="2 3" key="1">
    <citation type="submission" date="2016-10" db="EMBL/GenBank/DDBJ databases">
        <authorList>
            <person name="de Groot N.N."/>
        </authorList>
    </citation>
    <scope>NUCLEOTIDE SEQUENCE [LARGE SCALE GENOMIC DNA]</scope>
    <source>
        <strain evidence="2 3">DSM 28129</strain>
    </source>
</reference>
<keyword evidence="3" id="KW-1185">Reference proteome</keyword>
<evidence type="ECO:0000313" key="3">
    <source>
        <dbReference type="Proteomes" id="UP000198972"/>
    </source>
</evidence>
<dbReference type="Proteomes" id="UP000198972">
    <property type="component" value="Unassembled WGS sequence"/>
</dbReference>
<evidence type="ECO:0000256" key="1">
    <source>
        <dbReference type="SAM" id="Phobius"/>
    </source>
</evidence>
<accession>A0A1G7ET35</accession>
<organism evidence="2 3">
    <name type="scientific">Fontibacillus panacisegetis</name>
    <dbReference type="NCBI Taxonomy" id="670482"/>
    <lineage>
        <taxon>Bacteria</taxon>
        <taxon>Bacillati</taxon>
        <taxon>Bacillota</taxon>
        <taxon>Bacilli</taxon>
        <taxon>Bacillales</taxon>
        <taxon>Paenibacillaceae</taxon>
        <taxon>Fontibacillus</taxon>
    </lineage>
</organism>
<feature type="transmembrane region" description="Helical" evidence="1">
    <location>
        <begin position="35"/>
        <end position="56"/>
    </location>
</feature>
<evidence type="ECO:0000313" key="2">
    <source>
        <dbReference type="EMBL" id="SDE66838.1"/>
    </source>
</evidence>
<dbReference type="RefSeq" id="WP_139173085.1">
    <property type="nucleotide sequence ID" value="NZ_FNBG01000001.1"/>
</dbReference>
<sequence>MKKDRISNEDVVNSLLFVESKIEQYLKRLYKDKKFILVIYGDIGIPAFTLTVFSHFDNNNNEERVELIELVDWFKNNALFNGLEIIEEEVEKVQEQEDYEFKRYYTKIIKT</sequence>
<name>A0A1G7ET35_9BACL</name>
<dbReference type="EMBL" id="FNBG01000001">
    <property type="protein sequence ID" value="SDE66838.1"/>
    <property type="molecule type" value="Genomic_DNA"/>
</dbReference>
<gene>
    <name evidence="2" type="ORF">SAMN04488542_101327</name>
</gene>
<keyword evidence="1" id="KW-1133">Transmembrane helix</keyword>
<keyword evidence="1" id="KW-0472">Membrane</keyword>